<gene>
    <name evidence="1" type="ORF">SLEP1_g53246</name>
</gene>
<dbReference type="Proteomes" id="UP001054252">
    <property type="component" value="Unassembled WGS sequence"/>
</dbReference>
<protein>
    <submittedName>
        <fullName evidence="1">Uncharacterized protein</fullName>
    </submittedName>
</protein>
<evidence type="ECO:0000313" key="2">
    <source>
        <dbReference type="Proteomes" id="UP001054252"/>
    </source>
</evidence>
<accession>A0AAV5M9Y4</accession>
<organism evidence="1 2">
    <name type="scientific">Rubroshorea leprosula</name>
    <dbReference type="NCBI Taxonomy" id="152421"/>
    <lineage>
        <taxon>Eukaryota</taxon>
        <taxon>Viridiplantae</taxon>
        <taxon>Streptophyta</taxon>
        <taxon>Embryophyta</taxon>
        <taxon>Tracheophyta</taxon>
        <taxon>Spermatophyta</taxon>
        <taxon>Magnoliopsida</taxon>
        <taxon>eudicotyledons</taxon>
        <taxon>Gunneridae</taxon>
        <taxon>Pentapetalae</taxon>
        <taxon>rosids</taxon>
        <taxon>malvids</taxon>
        <taxon>Malvales</taxon>
        <taxon>Dipterocarpaceae</taxon>
        <taxon>Rubroshorea</taxon>
    </lineage>
</organism>
<dbReference type="AlphaFoldDB" id="A0AAV5M9Y4"/>
<comment type="caution">
    <text evidence="1">The sequence shown here is derived from an EMBL/GenBank/DDBJ whole genome shotgun (WGS) entry which is preliminary data.</text>
</comment>
<reference evidence="1 2" key="1">
    <citation type="journal article" date="2021" name="Commun. Biol.">
        <title>The genome of Shorea leprosula (Dipterocarpaceae) highlights the ecological relevance of drought in aseasonal tropical rainforests.</title>
        <authorList>
            <person name="Ng K.K.S."/>
            <person name="Kobayashi M.J."/>
            <person name="Fawcett J.A."/>
            <person name="Hatakeyama M."/>
            <person name="Paape T."/>
            <person name="Ng C.H."/>
            <person name="Ang C.C."/>
            <person name="Tnah L.H."/>
            <person name="Lee C.T."/>
            <person name="Nishiyama T."/>
            <person name="Sese J."/>
            <person name="O'Brien M.J."/>
            <person name="Copetti D."/>
            <person name="Mohd Noor M.I."/>
            <person name="Ong R.C."/>
            <person name="Putra M."/>
            <person name="Sireger I.Z."/>
            <person name="Indrioko S."/>
            <person name="Kosugi Y."/>
            <person name="Izuno A."/>
            <person name="Isagi Y."/>
            <person name="Lee S.L."/>
            <person name="Shimizu K.K."/>
        </authorList>
    </citation>
    <scope>NUCLEOTIDE SEQUENCE [LARGE SCALE GENOMIC DNA]</scope>
    <source>
        <strain evidence="1">214</strain>
    </source>
</reference>
<evidence type="ECO:0000313" key="1">
    <source>
        <dbReference type="EMBL" id="GKV46247.1"/>
    </source>
</evidence>
<proteinExistence type="predicted"/>
<keyword evidence="2" id="KW-1185">Reference proteome</keyword>
<name>A0AAV5M9Y4_9ROSI</name>
<sequence length="394" mass="46738">MAVRSPEDCCEHIHFIGNHMIPCTDPDMDLSCPVTQLSNINKVTVLAQERLLSSMLEFALPWKHFNERTSVLTVQHILFTFEAWYDHLLKVYPIKGRQCISWISFHKPRLYPLLRLCTKWLKCAIEHEMCHGDLMKYIYFKTDFEPQLLIRRGFDKKNFDKKKSGKGCDSCRRDLATIRHFLFVIVNRRPPEQLQKVDQLDYRKFEDDVPQYLIDFIGLLGTFDVQNNKYNVDVVFNPSFLWSIEKKFKHLEEAYNFFIKELKHSQMNDHEWWRLWHEDFEKLPKDHALKKKLKPAGPQLKSIFRSRQTASGYSVANYANNEDLLRLFRDARCHVTEWFPGLRGTIDVVLEEFEDKFNILSRLSQTCNKYAMGLQGKKLRDFLKRLGYITGETP</sequence>
<dbReference type="EMBL" id="BPVZ01000205">
    <property type="protein sequence ID" value="GKV46247.1"/>
    <property type="molecule type" value="Genomic_DNA"/>
</dbReference>